<dbReference type="CDD" id="cd07067">
    <property type="entry name" value="HP_PGM_like"/>
    <property type="match status" value="1"/>
</dbReference>
<reference evidence="3" key="2">
    <citation type="submission" date="2021-04" db="EMBL/GenBank/DDBJ databases">
        <authorList>
            <person name="Podell S."/>
        </authorList>
    </citation>
    <scope>NUCLEOTIDE SEQUENCE</scope>
    <source>
        <strain evidence="3">Hildebrandi</strain>
    </source>
</reference>
<evidence type="ECO:0000256" key="2">
    <source>
        <dbReference type="PIRSR" id="PIRSR613078-2"/>
    </source>
</evidence>
<dbReference type="EMBL" id="JAGRRH010000001">
    <property type="protein sequence ID" value="KAG7373865.1"/>
    <property type="molecule type" value="Genomic_DNA"/>
</dbReference>
<evidence type="ECO:0000313" key="3">
    <source>
        <dbReference type="EMBL" id="KAG7373865.1"/>
    </source>
</evidence>
<accession>A0A9K3M522</accession>
<reference evidence="3" key="1">
    <citation type="journal article" date="2021" name="Sci. Rep.">
        <title>Diploid genomic architecture of Nitzschia inconspicua, an elite biomass production diatom.</title>
        <authorList>
            <person name="Oliver A."/>
            <person name="Podell S."/>
            <person name="Pinowska A."/>
            <person name="Traller J.C."/>
            <person name="Smith S.R."/>
            <person name="McClure R."/>
            <person name="Beliaev A."/>
            <person name="Bohutskyi P."/>
            <person name="Hill E.A."/>
            <person name="Rabines A."/>
            <person name="Zheng H."/>
            <person name="Allen L.Z."/>
            <person name="Kuo A."/>
            <person name="Grigoriev I.V."/>
            <person name="Allen A.E."/>
            <person name="Hazlebeck D."/>
            <person name="Allen E.E."/>
        </authorList>
    </citation>
    <scope>NUCLEOTIDE SEQUENCE</scope>
    <source>
        <strain evidence="3">Hildebrandi</strain>
    </source>
</reference>
<evidence type="ECO:0000256" key="1">
    <source>
        <dbReference type="ARBA" id="ARBA00022801"/>
    </source>
</evidence>
<dbReference type="GO" id="GO:0004331">
    <property type="term" value="F:fructose-2,6-bisphosphate 2-phosphatase activity"/>
    <property type="evidence" value="ECO:0007669"/>
    <property type="project" value="TreeGrafter"/>
</dbReference>
<dbReference type="GO" id="GO:0045820">
    <property type="term" value="P:negative regulation of glycolytic process"/>
    <property type="evidence" value="ECO:0007669"/>
    <property type="project" value="TreeGrafter"/>
</dbReference>
<dbReference type="Pfam" id="PF00300">
    <property type="entry name" value="His_Phos_1"/>
    <property type="match status" value="1"/>
</dbReference>
<organism evidence="3 4">
    <name type="scientific">Nitzschia inconspicua</name>
    <dbReference type="NCBI Taxonomy" id="303405"/>
    <lineage>
        <taxon>Eukaryota</taxon>
        <taxon>Sar</taxon>
        <taxon>Stramenopiles</taxon>
        <taxon>Ochrophyta</taxon>
        <taxon>Bacillariophyta</taxon>
        <taxon>Bacillariophyceae</taxon>
        <taxon>Bacillariophycidae</taxon>
        <taxon>Bacillariales</taxon>
        <taxon>Bacillariaceae</taxon>
        <taxon>Nitzschia</taxon>
    </lineage>
</organism>
<keyword evidence="4" id="KW-1185">Reference proteome</keyword>
<feature type="binding site" evidence="2">
    <location>
        <position position="77"/>
    </location>
    <ligand>
        <name>substrate</name>
    </ligand>
</feature>
<evidence type="ECO:0000313" key="4">
    <source>
        <dbReference type="Proteomes" id="UP000693970"/>
    </source>
</evidence>
<gene>
    <name evidence="3" type="ORF">IV203_012960</name>
</gene>
<comment type="caution">
    <text evidence="3">The sequence shown here is derived from an EMBL/GenBank/DDBJ whole genome shotgun (WGS) entry which is preliminary data.</text>
</comment>
<dbReference type="Proteomes" id="UP000693970">
    <property type="component" value="Unassembled WGS sequence"/>
</dbReference>
<name>A0A9K3M522_9STRA</name>
<sequence length="312" mass="35389">MENRQRTQLTASSYSPVTVRFFFVRHGETVANNQALVVGQWDSPLSKVGKRQAAALGRSSMIKSTGFWRKYCSDLGRAKETSRLMFPQNEEDFILDKRIREIAKGARQEHPKSWDYERAVQERQRAGKDIPVLETSDDAWRRIADFIAAVLEEAQDSCYDATADKKDDRTVDLLTVNVLVVSHAGALRTLFQKMASKTHPSLEFQDDPSRPSDDTKRLQIPNTSVTILDVTPTARFQGIMDERANRQRIGLEREDAVVDSDKETITGGLSMLDCSYQELLDTKVVEFLWTGHLDATLSTNNDEQDFSFAFEI</sequence>
<dbReference type="GO" id="GO:0005829">
    <property type="term" value="C:cytosol"/>
    <property type="evidence" value="ECO:0007669"/>
    <property type="project" value="TreeGrafter"/>
</dbReference>
<proteinExistence type="predicted"/>
<dbReference type="AlphaFoldDB" id="A0A9K3M522"/>
<protein>
    <submittedName>
        <fullName evidence="3">Phosphoglyceromutase</fullName>
    </submittedName>
</protein>
<dbReference type="InterPro" id="IPR013078">
    <property type="entry name" value="His_Pase_superF_clade-1"/>
</dbReference>
<dbReference type="SMART" id="SM00855">
    <property type="entry name" value="PGAM"/>
    <property type="match status" value="1"/>
</dbReference>
<keyword evidence="1" id="KW-0378">Hydrolase</keyword>
<dbReference type="InterPro" id="IPR051695">
    <property type="entry name" value="Phosphoglycerate_Mutase"/>
</dbReference>
<dbReference type="PANTHER" id="PTHR46517:SF1">
    <property type="entry name" value="FRUCTOSE-2,6-BISPHOSPHATASE TIGAR"/>
    <property type="match status" value="1"/>
</dbReference>
<dbReference type="OrthoDB" id="354304at2759"/>
<feature type="binding site" evidence="2">
    <location>
        <begin position="25"/>
        <end position="32"/>
    </location>
    <ligand>
        <name>substrate</name>
    </ligand>
</feature>
<dbReference type="PANTHER" id="PTHR46517">
    <property type="entry name" value="FRUCTOSE-2,6-BISPHOSPHATASE TIGAR"/>
    <property type="match status" value="1"/>
</dbReference>
<dbReference type="GO" id="GO:0043456">
    <property type="term" value="P:regulation of pentose-phosphate shunt"/>
    <property type="evidence" value="ECO:0007669"/>
    <property type="project" value="TreeGrafter"/>
</dbReference>